<dbReference type="Proteomes" id="UP000283255">
    <property type="component" value="Unassembled WGS sequence"/>
</dbReference>
<reference evidence="1 2" key="2">
    <citation type="submission" date="2019-01" db="EMBL/GenBank/DDBJ databases">
        <title>Motilimonas pumilus sp. nov., isolated from the gut of sea cucumber (Apostichopus japonicus).</title>
        <authorList>
            <person name="Wang F.-Q."/>
            <person name="Ren L.-H."/>
            <person name="Lin Y.-W."/>
            <person name="Sun G.-H."/>
            <person name="Du Z.-J."/>
            <person name="Zhao J.-X."/>
            <person name="Liu X.-J."/>
            <person name="Liu L.-J."/>
        </authorList>
    </citation>
    <scope>NUCLEOTIDE SEQUENCE [LARGE SCALE GENOMIC DNA]</scope>
    <source>
        <strain evidence="1 2">PLHSC7-2</strain>
    </source>
</reference>
<comment type="caution">
    <text evidence="1">The sequence shown here is derived from an EMBL/GenBank/DDBJ whole genome shotgun (WGS) entry which is preliminary data.</text>
</comment>
<accession>A0A418YBQ8</accession>
<reference evidence="1 2" key="1">
    <citation type="submission" date="2018-09" db="EMBL/GenBank/DDBJ databases">
        <authorList>
            <person name="Wang F."/>
        </authorList>
    </citation>
    <scope>NUCLEOTIDE SEQUENCE [LARGE SCALE GENOMIC DNA]</scope>
    <source>
        <strain evidence="1 2">PLHSC7-2</strain>
    </source>
</reference>
<organism evidence="1 2">
    <name type="scientific">Motilimonas pumila</name>
    <dbReference type="NCBI Taxonomy" id="2303987"/>
    <lineage>
        <taxon>Bacteria</taxon>
        <taxon>Pseudomonadati</taxon>
        <taxon>Pseudomonadota</taxon>
        <taxon>Gammaproteobacteria</taxon>
        <taxon>Alteromonadales</taxon>
        <taxon>Alteromonadales genera incertae sedis</taxon>
        <taxon>Motilimonas</taxon>
    </lineage>
</organism>
<proteinExistence type="predicted"/>
<protein>
    <submittedName>
        <fullName evidence="1">Uncharacterized protein</fullName>
    </submittedName>
</protein>
<evidence type="ECO:0000313" key="1">
    <source>
        <dbReference type="EMBL" id="RJG41921.1"/>
    </source>
</evidence>
<name>A0A418YBQ8_9GAMM</name>
<dbReference type="AlphaFoldDB" id="A0A418YBQ8"/>
<gene>
    <name evidence="1" type="ORF">D1Z90_15625</name>
</gene>
<sequence>MNMNKRQALELINNIVGYKQVMVKIDGQLTSFALDDDLSAYKFEQLLNSQQNAQVLLSYRSAGQVTVSGLHIHNDDIDELAPMELANTLTQAGLYHKDMSYHRLTALH</sequence>
<dbReference type="RefSeq" id="WP_119911726.1">
    <property type="nucleotide sequence ID" value="NZ_QZCH01000023.1"/>
</dbReference>
<evidence type="ECO:0000313" key="2">
    <source>
        <dbReference type="Proteomes" id="UP000283255"/>
    </source>
</evidence>
<dbReference type="EMBL" id="QZCH01000023">
    <property type="protein sequence ID" value="RJG41921.1"/>
    <property type="molecule type" value="Genomic_DNA"/>
</dbReference>
<keyword evidence="2" id="KW-1185">Reference proteome</keyword>